<dbReference type="RefSeq" id="WP_390469099.1">
    <property type="nucleotide sequence ID" value="NZ_BAABXL010000001.1"/>
</dbReference>
<sequence length="402" mass="44418">MKLVSQQIIKNNNLKMIYQYIHQQPEISRAQLARLSGLSKTTVSSLTDELIERKFIQDSGILGDTCSVGRKPNALHLLHGQYYVAVISWSQKLVQAKLVDICGSIFRETQASPKQHNGYILTSKILFDQLIARNFSAYQILGVCIVIPAMIDSEKNEVFATTLDLSKDEKPSLIKSLRNAFFGYPLALLNDTACAAYAEKVYAQVVQKDFAYINFQDGIGAALFIQNQLLGQATAFYTQFGHYSVDPNGRSCSCGNKGCLEITIGENALKDLLREAGCTSSLGNADHITYAELGSAALYGDPAAQKVIQNISRLFSLALSNLVCIVHPKLIIIGGKGKDLGSLFLEDVINNLKYTGFRHMLDSIEICYSVLDSAAYFVGAMKYFFDIHYNFTQESSNSIYLG</sequence>
<dbReference type="Pfam" id="PF13412">
    <property type="entry name" value="HTH_24"/>
    <property type="match status" value="1"/>
</dbReference>
<evidence type="ECO:0000313" key="5">
    <source>
        <dbReference type="Proteomes" id="UP001600894"/>
    </source>
</evidence>
<keyword evidence="5" id="KW-1185">Reference proteome</keyword>
<name>A0ABQ0ATM9_9FIRM</name>
<dbReference type="InterPro" id="IPR036388">
    <property type="entry name" value="WH-like_DNA-bd_sf"/>
</dbReference>
<evidence type="ECO:0000256" key="3">
    <source>
        <dbReference type="ARBA" id="ARBA00022629"/>
    </source>
</evidence>
<dbReference type="Proteomes" id="UP001600894">
    <property type="component" value="Unassembled WGS sequence"/>
</dbReference>
<dbReference type="Pfam" id="PF00480">
    <property type="entry name" value="ROK"/>
    <property type="match status" value="1"/>
</dbReference>
<dbReference type="Gene3D" id="3.30.420.40">
    <property type="match status" value="2"/>
</dbReference>
<evidence type="ECO:0000256" key="2">
    <source>
        <dbReference type="ARBA" id="ARBA00006479"/>
    </source>
</evidence>
<comment type="caution">
    <text evidence="4">The sequence shown here is derived from an EMBL/GenBank/DDBJ whole genome shotgun (WGS) entry which is preliminary data.</text>
</comment>
<organism evidence="4 5">
    <name type="scientific">Enterocloster alcoholdehydrogenati</name>
    <dbReference type="NCBI Taxonomy" id="2547410"/>
    <lineage>
        <taxon>Bacteria</taxon>
        <taxon>Bacillati</taxon>
        <taxon>Bacillota</taxon>
        <taxon>Clostridia</taxon>
        <taxon>Lachnospirales</taxon>
        <taxon>Lachnospiraceae</taxon>
        <taxon>Enterocloster</taxon>
    </lineage>
</organism>
<keyword evidence="3" id="KW-0119">Carbohydrate metabolism</keyword>
<accession>A0ABQ0ATM9</accession>
<dbReference type="EMBL" id="BAABXL010000001">
    <property type="protein sequence ID" value="GAA6267376.1"/>
    <property type="molecule type" value="Genomic_DNA"/>
</dbReference>
<dbReference type="PANTHER" id="PTHR18964">
    <property type="entry name" value="ROK (REPRESSOR, ORF, KINASE) FAMILY"/>
    <property type="match status" value="1"/>
</dbReference>
<comment type="function">
    <text evidence="1">Transcriptional repressor of xylose-utilizing enzymes.</text>
</comment>
<gene>
    <name evidence="4" type="ORF">F130042H8_04360</name>
</gene>
<protein>
    <submittedName>
        <fullName evidence="4">ROK family transcriptional regulator</fullName>
    </submittedName>
</protein>
<evidence type="ECO:0000256" key="1">
    <source>
        <dbReference type="ARBA" id="ARBA00002486"/>
    </source>
</evidence>
<dbReference type="InterPro" id="IPR043129">
    <property type="entry name" value="ATPase_NBD"/>
</dbReference>
<keyword evidence="3" id="KW-0859">Xylose metabolism</keyword>
<dbReference type="InterPro" id="IPR000600">
    <property type="entry name" value="ROK"/>
</dbReference>
<reference evidence="4 5" key="1">
    <citation type="submission" date="2024-04" db="EMBL/GenBank/DDBJ databases">
        <title>Defined microbial consortia suppress multidrug-resistant proinflammatory Enterobacteriaceae via ecological control.</title>
        <authorList>
            <person name="Furuichi M."/>
            <person name="Kawaguchi T."/>
            <person name="Pust M."/>
            <person name="Yasuma K."/>
            <person name="Plichta D."/>
            <person name="Hasegawa N."/>
            <person name="Ohya T."/>
            <person name="Bhattarai S."/>
            <person name="Sasajima S."/>
            <person name="Aoto Y."/>
            <person name="Tuganbaev T."/>
            <person name="Yaginuma M."/>
            <person name="Ueda M."/>
            <person name="Okahashi N."/>
            <person name="Amafuji K."/>
            <person name="Kiridooshi Y."/>
            <person name="Sugita K."/>
            <person name="Strazar M."/>
            <person name="Skelly A."/>
            <person name="Suda W."/>
            <person name="Hattori M."/>
            <person name="Nakamoto N."/>
            <person name="Caballero S."/>
            <person name="Norman J."/>
            <person name="Olle B."/>
            <person name="Tanoue T."/>
            <person name="Arita M."/>
            <person name="Bucci V."/>
            <person name="Atarashi K."/>
            <person name="Xavier R."/>
            <person name="Honda K."/>
        </authorList>
    </citation>
    <scope>NUCLEOTIDE SEQUENCE [LARGE SCALE GENOMIC DNA]</scope>
    <source>
        <strain evidence="5">f13</strain>
    </source>
</reference>
<evidence type="ECO:0000313" key="4">
    <source>
        <dbReference type="EMBL" id="GAA6267376.1"/>
    </source>
</evidence>
<comment type="similarity">
    <text evidence="2">Belongs to the ROK (NagC/XylR) family.</text>
</comment>
<dbReference type="InterPro" id="IPR036390">
    <property type="entry name" value="WH_DNA-bd_sf"/>
</dbReference>
<dbReference type="SUPFAM" id="SSF46785">
    <property type="entry name" value="Winged helix' DNA-binding domain"/>
    <property type="match status" value="1"/>
</dbReference>
<dbReference type="SUPFAM" id="SSF53067">
    <property type="entry name" value="Actin-like ATPase domain"/>
    <property type="match status" value="2"/>
</dbReference>
<dbReference type="Gene3D" id="1.10.10.10">
    <property type="entry name" value="Winged helix-like DNA-binding domain superfamily/Winged helix DNA-binding domain"/>
    <property type="match status" value="1"/>
</dbReference>
<proteinExistence type="inferred from homology"/>
<dbReference type="PANTHER" id="PTHR18964:SF149">
    <property type="entry name" value="BIFUNCTIONAL UDP-N-ACETYLGLUCOSAMINE 2-EPIMERASE_N-ACETYLMANNOSAMINE KINASE"/>
    <property type="match status" value="1"/>
</dbReference>